<comment type="subcellular location">
    <subcellularLocation>
        <location evidence="1 9">Cell membrane</location>
        <topology evidence="1 9">Multi-pass membrane protein</topology>
    </subcellularLocation>
</comment>
<dbReference type="Proteomes" id="UP000811844">
    <property type="component" value="Unassembled WGS sequence"/>
</dbReference>
<dbReference type="InterPro" id="IPR004485">
    <property type="entry name" value="Cobalamin_biosynth_CobD/CbiB"/>
</dbReference>
<dbReference type="PANTHER" id="PTHR34308:SF1">
    <property type="entry name" value="COBALAMIN BIOSYNTHESIS PROTEIN CBIB"/>
    <property type="match status" value="1"/>
</dbReference>
<proteinExistence type="inferred from homology"/>
<evidence type="ECO:0000256" key="8">
    <source>
        <dbReference type="ARBA" id="ARBA00023136"/>
    </source>
</evidence>
<feature type="transmembrane region" description="Helical" evidence="9">
    <location>
        <begin position="132"/>
        <end position="152"/>
    </location>
</feature>
<evidence type="ECO:0000256" key="9">
    <source>
        <dbReference type="HAMAP-Rule" id="MF_00024"/>
    </source>
</evidence>
<evidence type="ECO:0000256" key="3">
    <source>
        <dbReference type="ARBA" id="ARBA00006263"/>
    </source>
</evidence>
<comment type="caution">
    <text evidence="10">The sequence shown here is derived from an EMBL/GenBank/DDBJ whole genome shotgun (WGS) entry which is preliminary data.</text>
</comment>
<keyword evidence="4 9" id="KW-1003">Cell membrane</keyword>
<evidence type="ECO:0000313" key="11">
    <source>
        <dbReference type="Proteomes" id="UP000811844"/>
    </source>
</evidence>
<reference evidence="10 11" key="1">
    <citation type="submission" date="2020-02" db="EMBL/GenBank/DDBJ databases">
        <title>Shewanella WXL01 sp. nov., a marine bacterium isolated from green algae in Luhuitou Fringing Reef (Northern South China Sea).</title>
        <authorList>
            <person name="Wang X."/>
        </authorList>
    </citation>
    <scope>NUCLEOTIDE SEQUENCE [LARGE SCALE GENOMIC DNA]</scope>
    <source>
        <strain evidence="10 11">MCCC 1A01895</strain>
    </source>
</reference>
<evidence type="ECO:0000256" key="4">
    <source>
        <dbReference type="ARBA" id="ARBA00022475"/>
    </source>
</evidence>
<organism evidence="10 11">
    <name type="scientific">Shewanella intestini</name>
    <dbReference type="NCBI Taxonomy" id="2017544"/>
    <lineage>
        <taxon>Bacteria</taxon>
        <taxon>Pseudomonadati</taxon>
        <taxon>Pseudomonadota</taxon>
        <taxon>Gammaproteobacteria</taxon>
        <taxon>Alteromonadales</taxon>
        <taxon>Shewanellaceae</taxon>
        <taxon>Shewanella</taxon>
    </lineage>
</organism>
<feature type="transmembrane region" description="Helical" evidence="9">
    <location>
        <begin position="268"/>
        <end position="286"/>
    </location>
</feature>
<dbReference type="NCBIfam" id="TIGR00380">
    <property type="entry name" value="cobal_cbiB"/>
    <property type="match status" value="1"/>
</dbReference>
<keyword evidence="6 9" id="KW-0812">Transmembrane</keyword>
<evidence type="ECO:0000256" key="1">
    <source>
        <dbReference type="ARBA" id="ARBA00004651"/>
    </source>
</evidence>
<comment type="function">
    <text evidence="9">Converts cobyric acid to cobinamide by the addition of aminopropanol on the F carboxylic group.</text>
</comment>
<dbReference type="Pfam" id="PF03186">
    <property type="entry name" value="CobD_Cbib"/>
    <property type="match status" value="1"/>
</dbReference>
<keyword evidence="8 9" id="KW-0472">Membrane</keyword>
<comment type="pathway">
    <text evidence="2 9">Cofactor biosynthesis; adenosylcobalamin biosynthesis.</text>
</comment>
<keyword evidence="11" id="KW-1185">Reference proteome</keyword>
<comment type="similarity">
    <text evidence="3 9">Belongs to the CobD/CbiB family.</text>
</comment>
<protein>
    <recommendedName>
        <fullName evidence="9">Cobalamin biosynthesis protein CobD</fullName>
    </recommendedName>
</protein>
<keyword evidence="5 9" id="KW-0169">Cobalamin biosynthesis</keyword>
<evidence type="ECO:0000256" key="5">
    <source>
        <dbReference type="ARBA" id="ARBA00022573"/>
    </source>
</evidence>
<dbReference type="EMBL" id="JAAIKR010000006">
    <property type="protein sequence ID" value="MBR9727954.1"/>
    <property type="molecule type" value="Genomic_DNA"/>
</dbReference>
<evidence type="ECO:0000313" key="10">
    <source>
        <dbReference type="EMBL" id="MBR9727954.1"/>
    </source>
</evidence>
<keyword evidence="7 9" id="KW-1133">Transmembrane helix</keyword>
<comment type="caution">
    <text evidence="9">Lacks conserved residue(s) required for the propagation of feature annotation.</text>
</comment>
<name>A0ABS5I1Q6_9GAMM</name>
<dbReference type="PANTHER" id="PTHR34308">
    <property type="entry name" value="COBALAMIN BIOSYNTHESIS PROTEIN CBIB"/>
    <property type="match status" value="1"/>
</dbReference>
<gene>
    <name evidence="9 10" type="primary">cobD</name>
    <name evidence="10" type="ORF">G3R48_08145</name>
</gene>
<dbReference type="HAMAP" id="MF_00024">
    <property type="entry name" value="CobD_CbiB"/>
    <property type="match status" value="1"/>
</dbReference>
<evidence type="ECO:0000256" key="2">
    <source>
        <dbReference type="ARBA" id="ARBA00004953"/>
    </source>
</evidence>
<evidence type="ECO:0000256" key="7">
    <source>
        <dbReference type="ARBA" id="ARBA00022989"/>
    </source>
</evidence>
<evidence type="ECO:0000256" key="6">
    <source>
        <dbReference type="ARBA" id="ARBA00022692"/>
    </source>
</evidence>
<accession>A0ABS5I1Q6</accession>
<sequence length="290" mass="31462">MACALVADRLLGEVSRYHPLVGLGYYVNWLRAKLWQPTKARGIIALILAFLPLIPLLFLPRIFIIDVAILYFVIGGKSLAEHGNAVGDALLQNDLAKARENVSMIVSRKTADLDEQQVVNATLESVLENGNYALFGALFWFTVAGVPGVIIYRFSNTLDAMWGYKNSTFKQFGWAAAKFDDLLNYLPARICALCYAAGGKFSTAIKCWRQQAPLCASPNGGVVMAAGAGSLQIVMGGAAKYDGYQCDKPILGAGRPAQAGDIKRACHLVWLSGVYWVVLIACIGLLEQIL</sequence>
<feature type="transmembrane region" description="Helical" evidence="9">
    <location>
        <begin position="43"/>
        <end position="74"/>
    </location>
</feature>